<accession>A0ACB8E2T7</accession>
<dbReference type="EMBL" id="CM023470">
    <property type="protein sequence ID" value="KAH7981207.1"/>
    <property type="molecule type" value="Genomic_DNA"/>
</dbReference>
<gene>
    <name evidence="1" type="ORF">HPB49_022381</name>
</gene>
<protein>
    <submittedName>
        <fullName evidence="1">Uncharacterized protein</fullName>
    </submittedName>
</protein>
<evidence type="ECO:0000313" key="2">
    <source>
        <dbReference type="Proteomes" id="UP000821865"/>
    </source>
</evidence>
<proteinExistence type="predicted"/>
<organism evidence="1 2">
    <name type="scientific">Dermacentor silvarum</name>
    <name type="common">Tick</name>
    <dbReference type="NCBI Taxonomy" id="543639"/>
    <lineage>
        <taxon>Eukaryota</taxon>
        <taxon>Metazoa</taxon>
        <taxon>Ecdysozoa</taxon>
        <taxon>Arthropoda</taxon>
        <taxon>Chelicerata</taxon>
        <taxon>Arachnida</taxon>
        <taxon>Acari</taxon>
        <taxon>Parasitiformes</taxon>
        <taxon>Ixodida</taxon>
        <taxon>Ixodoidea</taxon>
        <taxon>Ixodidae</taxon>
        <taxon>Rhipicephalinae</taxon>
        <taxon>Dermacentor</taxon>
    </lineage>
</organism>
<sequence length="455" mass="50600">MVKTAVLKWFRFAADGFREKFNAGTPVDGEIVAQFAARLTQHFDRWIELSETATEFHSLRELLMREKFLHGCHLILSLYLKEGKAKSLEAMLDLAEQIIEAHRGTNLTKSKRDSRDDPERRGYIRAPSVVLLYASYKIDEREHDRSCVHRSRQIWDEHVQRSRAIALFIAMLKAVQGEDWWHKLRRPTEIEDLNPSYPTRAASRHRDYHSQVPECNDSRAISATDAFPLIRLSAPRRVTPTDSAVISLPKLHGLARSAGGARHREGRPPFETADSCRSAASAGMTHAGIHDGATVLLAPRPILACASTGRTCTTSATDPRSSCATESCRAPFIVAPPIRPSGAGSDHYQPAELHRYKSRRLPSSLSDGARGARDNAGASSRPATSEQRIRRIRGLIRTATAERAARGPDHAATAARCQINDRSAQCRPNPSKKPPRGLLGRLWRAKGRRCSQLGL</sequence>
<evidence type="ECO:0000313" key="1">
    <source>
        <dbReference type="EMBL" id="KAH7981207.1"/>
    </source>
</evidence>
<name>A0ACB8E2T7_DERSI</name>
<reference evidence="1" key="1">
    <citation type="submission" date="2020-05" db="EMBL/GenBank/DDBJ databases">
        <title>Large-scale comparative analyses of tick genomes elucidate their genetic diversity and vector capacities.</title>
        <authorList>
            <person name="Jia N."/>
            <person name="Wang J."/>
            <person name="Shi W."/>
            <person name="Du L."/>
            <person name="Sun Y."/>
            <person name="Zhan W."/>
            <person name="Jiang J."/>
            <person name="Wang Q."/>
            <person name="Zhang B."/>
            <person name="Ji P."/>
            <person name="Sakyi L.B."/>
            <person name="Cui X."/>
            <person name="Yuan T."/>
            <person name="Jiang B."/>
            <person name="Yang W."/>
            <person name="Lam T.T.-Y."/>
            <person name="Chang Q."/>
            <person name="Ding S."/>
            <person name="Wang X."/>
            <person name="Zhu J."/>
            <person name="Ruan X."/>
            <person name="Zhao L."/>
            <person name="Wei J."/>
            <person name="Que T."/>
            <person name="Du C."/>
            <person name="Cheng J."/>
            <person name="Dai P."/>
            <person name="Han X."/>
            <person name="Huang E."/>
            <person name="Gao Y."/>
            <person name="Liu J."/>
            <person name="Shao H."/>
            <person name="Ye R."/>
            <person name="Li L."/>
            <person name="Wei W."/>
            <person name="Wang X."/>
            <person name="Wang C."/>
            <person name="Yang T."/>
            <person name="Huo Q."/>
            <person name="Li W."/>
            <person name="Guo W."/>
            <person name="Chen H."/>
            <person name="Zhou L."/>
            <person name="Ni X."/>
            <person name="Tian J."/>
            <person name="Zhou Y."/>
            <person name="Sheng Y."/>
            <person name="Liu T."/>
            <person name="Pan Y."/>
            <person name="Xia L."/>
            <person name="Li J."/>
            <person name="Zhao F."/>
            <person name="Cao W."/>
        </authorList>
    </citation>
    <scope>NUCLEOTIDE SEQUENCE</scope>
    <source>
        <strain evidence="1">Dsil-2018</strain>
    </source>
</reference>
<keyword evidence="2" id="KW-1185">Reference proteome</keyword>
<comment type="caution">
    <text evidence="1">The sequence shown here is derived from an EMBL/GenBank/DDBJ whole genome shotgun (WGS) entry which is preliminary data.</text>
</comment>
<dbReference type="Proteomes" id="UP000821865">
    <property type="component" value="Chromosome 1"/>
</dbReference>